<keyword evidence="13" id="KW-0645">Protease</keyword>
<dbReference type="PRINTS" id="PR00725">
    <property type="entry name" value="DADACBPTASE1"/>
</dbReference>
<dbReference type="Gene3D" id="3.40.710.10">
    <property type="entry name" value="DD-peptidase/beta-lactamase superfamily"/>
    <property type="match status" value="1"/>
</dbReference>
<evidence type="ECO:0000256" key="2">
    <source>
        <dbReference type="ARBA" id="ARBA00022729"/>
    </source>
</evidence>
<name>A0A7U3YPA1_DESPD</name>
<evidence type="ECO:0000256" key="6">
    <source>
        <dbReference type="ARBA" id="ARBA00023316"/>
    </source>
</evidence>
<dbReference type="InterPro" id="IPR001967">
    <property type="entry name" value="Peptidase_S11_N"/>
</dbReference>
<feature type="compositionally biased region" description="Low complexity" evidence="10">
    <location>
        <begin position="58"/>
        <end position="70"/>
    </location>
</feature>
<accession>A0A7U3YPA1</accession>
<feature type="active site" description="Proton acceptor" evidence="7">
    <location>
        <position position="208"/>
    </location>
</feature>
<dbReference type="PANTHER" id="PTHR21581:SF6">
    <property type="entry name" value="TRAFFICKING PROTEIN PARTICLE COMPLEX SUBUNIT 12"/>
    <property type="match status" value="1"/>
</dbReference>
<feature type="domain" description="Peptidase S11 D-alanyl-D-alanine carboxypeptidase A N-terminal" evidence="12">
    <location>
        <begin position="173"/>
        <end position="392"/>
    </location>
</feature>
<organism evidence="13 14">
    <name type="scientific">Desulfobulbus propionicus (strain ATCC 33891 / DSM 2032 / VKM B-1956 / 1pr3)</name>
    <dbReference type="NCBI Taxonomy" id="577650"/>
    <lineage>
        <taxon>Bacteria</taxon>
        <taxon>Pseudomonadati</taxon>
        <taxon>Thermodesulfobacteriota</taxon>
        <taxon>Desulfobulbia</taxon>
        <taxon>Desulfobulbales</taxon>
        <taxon>Desulfobulbaceae</taxon>
        <taxon>Desulfobulbus</taxon>
    </lineage>
</organism>
<sequence length="422" mass="45052">MRRHSLLPFAFLLCTIFLLPPTADVLGAQQPTVAKGKSGTAKKVSAAAAVKTAKKPATASLSKAAATKSARPTIAAKKQGSRTAAQSAAAKKSVAKQKTVGKVASSSSARTAAVTKQTKTKVKTGKRTAPGSSTAARKRTVAKQAVVSRAQERASRVPVSISPVAAGDLAPIEKQISARSVMVMDAESGESLFEKMADNPRQPASTIKIVTAMIALKSLRNDDVINVSRRAADMPSSKIFLDPNRNYQANDLINAVLLASANDASVALAEKIAGSEDKFATLMTLSAKMWGAKNTICRTASGLTADGQQSTARDLANLFRFAMQHDEFSRRMRERSICTSYGKTLRNHNKALWRLDGAVGGKTGYTIAARQTYVGQFSREGQTIVVAIMGSESMWADLEKLVDYGFRRKKQEQLAQVSLTKS</sequence>
<protein>
    <submittedName>
        <fullName evidence="13">Peptidase S11 D-alanyl-D-alanine carboxypeptidase 1</fullName>
    </submittedName>
</protein>
<keyword evidence="4" id="KW-0133">Cell shape</keyword>
<feature type="active site" description="Acyl-ester intermediate" evidence="7">
    <location>
        <position position="205"/>
    </location>
</feature>
<feature type="compositionally biased region" description="Low complexity" evidence="10">
    <location>
        <begin position="83"/>
        <end position="117"/>
    </location>
</feature>
<evidence type="ECO:0000256" key="4">
    <source>
        <dbReference type="ARBA" id="ARBA00022960"/>
    </source>
</evidence>
<keyword evidence="2 11" id="KW-0732">Signal</keyword>
<evidence type="ECO:0000256" key="10">
    <source>
        <dbReference type="SAM" id="MobiDB-lite"/>
    </source>
</evidence>
<feature type="signal peptide" evidence="11">
    <location>
        <begin position="1"/>
        <end position="23"/>
    </location>
</feature>
<dbReference type="GO" id="GO:0071555">
    <property type="term" value="P:cell wall organization"/>
    <property type="evidence" value="ECO:0007669"/>
    <property type="project" value="UniProtKB-KW"/>
</dbReference>
<reference evidence="13 14" key="1">
    <citation type="journal article" date="2011" name="Stand. Genomic Sci.">
        <title>Complete genome sequence of Desulfobulbus propionicus type strain (1pr3).</title>
        <authorList>
            <person name="Pagani I."/>
            <person name="Lapidus A."/>
            <person name="Nolan M."/>
            <person name="Lucas S."/>
            <person name="Hammon N."/>
            <person name="Deshpande S."/>
            <person name="Cheng J.F."/>
            <person name="Chertkov O."/>
            <person name="Davenport K."/>
            <person name="Tapia R."/>
            <person name="Han C."/>
            <person name="Goodwin L."/>
            <person name="Pitluck S."/>
            <person name="Liolios K."/>
            <person name="Mavromatis K."/>
            <person name="Ivanova N."/>
            <person name="Mikhailova N."/>
            <person name="Pati A."/>
            <person name="Chen A."/>
            <person name="Palaniappan K."/>
            <person name="Land M."/>
            <person name="Hauser L."/>
            <person name="Chang Y.J."/>
            <person name="Jeffries C.D."/>
            <person name="Detter J.C."/>
            <person name="Brambilla E."/>
            <person name="Kannan K.P."/>
            <person name="Djao O.D."/>
            <person name="Rohde M."/>
            <person name="Pukall R."/>
            <person name="Spring S."/>
            <person name="Goker M."/>
            <person name="Sikorski J."/>
            <person name="Woyke T."/>
            <person name="Bristow J."/>
            <person name="Eisen J.A."/>
            <person name="Markowitz V."/>
            <person name="Hugenholtz P."/>
            <person name="Kyrpides N.C."/>
            <person name="Klenk H.P."/>
        </authorList>
    </citation>
    <scope>NUCLEOTIDE SEQUENCE [LARGE SCALE GENOMIC DNA]</scope>
    <source>
        <strain evidence="14">ATCC 33891 / DSM 2032 / 1pr3</strain>
    </source>
</reference>
<evidence type="ECO:0000256" key="1">
    <source>
        <dbReference type="ARBA" id="ARBA00007164"/>
    </source>
</evidence>
<dbReference type="PANTHER" id="PTHR21581">
    <property type="entry name" value="D-ALANYL-D-ALANINE CARBOXYPEPTIDASE"/>
    <property type="match status" value="1"/>
</dbReference>
<evidence type="ECO:0000256" key="3">
    <source>
        <dbReference type="ARBA" id="ARBA00022801"/>
    </source>
</evidence>
<feature type="active site" evidence="7">
    <location>
        <position position="260"/>
    </location>
</feature>
<dbReference type="GO" id="GO:0009002">
    <property type="term" value="F:serine-type D-Ala-D-Ala carboxypeptidase activity"/>
    <property type="evidence" value="ECO:0007669"/>
    <property type="project" value="InterPro"/>
</dbReference>
<dbReference type="InterPro" id="IPR012338">
    <property type="entry name" value="Beta-lactam/transpept-like"/>
</dbReference>
<evidence type="ECO:0000313" key="14">
    <source>
        <dbReference type="Proteomes" id="UP000006365"/>
    </source>
</evidence>
<dbReference type="EMBL" id="CP002364">
    <property type="protein sequence ID" value="ADW19040.1"/>
    <property type="molecule type" value="Genomic_DNA"/>
</dbReference>
<gene>
    <name evidence="13" type="ordered locus">Despr_2907</name>
</gene>
<evidence type="ECO:0000256" key="7">
    <source>
        <dbReference type="PIRSR" id="PIRSR618044-1"/>
    </source>
</evidence>
<dbReference type="InterPro" id="IPR018044">
    <property type="entry name" value="Peptidase_S11"/>
</dbReference>
<keyword evidence="14" id="KW-1185">Reference proteome</keyword>
<feature type="region of interest" description="Disordered" evidence="10">
    <location>
        <begin position="58"/>
        <end position="156"/>
    </location>
</feature>
<dbReference type="GO" id="GO:0008360">
    <property type="term" value="P:regulation of cell shape"/>
    <property type="evidence" value="ECO:0007669"/>
    <property type="project" value="UniProtKB-KW"/>
</dbReference>
<evidence type="ECO:0000256" key="8">
    <source>
        <dbReference type="PIRSR" id="PIRSR618044-2"/>
    </source>
</evidence>
<evidence type="ECO:0000259" key="12">
    <source>
        <dbReference type="Pfam" id="PF00768"/>
    </source>
</evidence>
<dbReference type="SUPFAM" id="SSF56601">
    <property type="entry name" value="beta-lactamase/transpeptidase-like"/>
    <property type="match status" value="1"/>
</dbReference>
<dbReference type="GO" id="GO:0006508">
    <property type="term" value="P:proteolysis"/>
    <property type="evidence" value="ECO:0007669"/>
    <property type="project" value="InterPro"/>
</dbReference>
<evidence type="ECO:0000256" key="11">
    <source>
        <dbReference type="SAM" id="SignalP"/>
    </source>
</evidence>
<keyword evidence="5" id="KW-0573">Peptidoglycan synthesis</keyword>
<dbReference type="Proteomes" id="UP000006365">
    <property type="component" value="Chromosome"/>
</dbReference>
<proteinExistence type="inferred from homology"/>
<dbReference type="Pfam" id="PF00768">
    <property type="entry name" value="Peptidase_S11"/>
    <property type="match status" value="1"/>
</dbReference>
<evidence type="ECO:0000313" key="13">
    <source>
        <dbReference type="EMBL" id="ADW19040.1"/>
    </source>
</evidence>
<dbReference type="AlphaFoldDB" id="A0A7U3YPA1"/>
<dbReference type="KEGG" id="dpr:Despr_2907"/>
<feature type="binding site" evidence="8">
    <location>
        <position position="362"/>
    </location>
    <ligand>
        <name>substrate</name>
    </ligand>
</feature>
<evidence type="ECO:0000256" key="5">
    <source>
        <dbReference type="ARBA" id="ARBA00022984"/>
    </source>
</evidence>
<keyword evidence="13" id="KW-0121">Carboxypeptidase</keyword>
<comment type="similarity">
    <text evidence="1 9">Belongs to the peptidase S11 family.</text>
</comment>
<feature type="chain" id="PRO_5030559847" evidence="11">
    <location>
        <begin position="24"/>
        <end position="422"/>
    </location>
</feature>
<keyword evidence="3" id="KW-0378">Hydrolase</keyword>
<dbReference type="GO" id="GO:0009252">
    <property type="term" value="P:peptidoglycan biosynthetic process"/>
    <property type="evidence" value="ECO:0007669"/>
    <property type="project" value="UniProtKB-KW"/>
</dbReference>
<evidence type="ECO:0000256" key="9">
    <source>
        <dbReference type="RuleBase" id="RU004016"/>
    </source>
</evidence>
<keyword evidence="6" id="KW-0961">Cell wall biogenesis/degradation</keyword>